<dbReference type="Proteomes" id="UP000292957">
    <property type="component" value="Unassembled WGS sequence"/>
</dbReference>
<dbReference type="EMBL" id="ML143455">
    <property type="protein sequence ID" value="TBU25800.1"/>
    <property type="molecule type" value="Genomic_DNA"/>
</dbReference>
<dbReference type="InterPro" id="IPR025533">
    <property type="entry name" value="DUF4419"/>
</dbReference>
<dbReference type="PANTHER" id="PTHR31252:SF11">
    <property type="entry name" value="DUF4419 DOMAIN-CONTAINING PROTEIN"/>
    <property type="match status" value="1"/>
</dbReference>
<proteinExistence type="predicted"/>
<organism evidence="1">
    <name type="scientific">Dichomitus squalens</name>
    <dbReference type="NCBI Taxonomy" id="114155"/>
    <lineage>
        <taxon>Eukaryota</taxon>
        <taxon>Fungi</taxon>
        <taxon>Dikarya</taxon>
        <taxon>Basidiomycota</taxon>
        <taxon>Agaricomycotina</taxon>
        <taxon>Agaricomycetes</taxon>
        <taxon>Polyporales</taxon>
        <taxon>Polyporaceae</taxon>
        <taxon>Dichomitus</taxon>
    </lineage>
</organism>
<evidence type="ECO:0000313" key="1">
    <source>
        <dbReference type="EMBL" id="TBU25800.1"/>
    </source>
</evidence>
<reference evidence="1" key="1">
    <citation type="submission" date="2019-01" db="EMBL/GenBank/DDBJ databases">
        <title>Draft genome sequences of three monokaryotic isolates of the white-rot basidiomycete fungus Dichomitus squalens.</title>
        <authorList>
            <consortium name="DOE Joint Genome Institute"/>
            <person name="Lopez S.C."/>
            <person name="Andreopoulos B."/>
            <person name="Pangilinan J."/>
            <person name="Lipzen A."/>
            <person name="Riley R."/>
            <person name="Ahrendt S."/>
            <person name="Ng V."/>
            <person name="Barry K."/>
            <person name="Daum C."/>
            <person name="Grigoriev I.V."/>
            <person name="Hilden K.S."/>
            <person name="Makela M.R."/>
            <person name="de Vries R.P."/>
        </authorList>
    </citation>
    <scope>NUCLEOTIDE SEQUENCE [LARGE SCALE GENOMIC DNA]</scope>
    <source>
        <strain evidence="1">OM18370.1</strain>
    </source>
</reference>
<accession>A0A4Q9MEK7</accession>
<dbReference type="OrthoDB" id="9978173at2759"/>
<name>A0A4Q9MEK7_9APHY</name>
<gene>
    <name evidence="1" type="ORF">BD311DRAFT_727217</name>
</gene>
<dbReference type="PANTHER" id="PTHR31252">
    <property type="entry name" value="DUF4419 DOMAIN-CONTAINING PROTEIN"/>
    <property type="match status" value="1"/>
</dbReference>
<protein>
    <submittedName>
        <fullName evidence="1">Uncharacterized protein</fullName>
    </submittedName>
</protein>
<dbReference type="Pfam" id="PF14388">
    <property type="entry name" value="DUF4419"/>
    <property type="match status" value="1"/>
</dbReference>
<sequence length="406" mass="46332">MPVTFQVAKHDANAIALPGYRQGRSQDAVEEFLKQSCYKQWKESGEILQSSVTDSALQTLRSNKNGFVHTVVEAHGRHHHLRIRPDDIWIAILSQLSFYVNKHADELREYFVTHEGKKELWVYAVGTRYTVDFGSLARQMSDQIHQHVVDKTLVEWILPDFTTSTTNDTTICAILLMSTLQAYFSYGIGIICGIPSVTLEGEKADWERLYKRLDRLPELGEEPEQWAAMLRPILRRFVEAFDGQPDIPFWEHVVNRNDRICGLDLISGWITAFCVWDQDGKWLARNRRAGSQSLGSIKTEGNYTLDGIPYFELDMKDIPSGYGDVNVLVDDNGTTFDCKMVAGHVAATISKSSDDGVYDTLSPAPQWFMYVKGDKPRRGYEEEEAEKLARLMRDFEVKWGKHPARS</sequence>
<dbReference type="OMA" id="AFCFWDA"/>
<dbReference type="AlphaFoldDB" id="A0A4Q9MEK7"/>